<accession>A0A4U8UUA5</accession>
<organism evidence="2 3">
    <name type="scientific">Steinernema carpocapsae</name>
    <name type="common">Entomopathogenic nematode</name>
    <dbReference type="NCBI Taxonomy" id="34508"/>
    <lineage>
        <taxon>Eukaryota</taxon>
        <taxon>Metazoa</taxon>
        <taxon>Ecdysozoa</taxon>
        <taxon>Nematoda</taxon>
        <taxon>Chromadorea</taxon>
        <taxon>Rhabditida</taxon>
        <taxon>Tylenchina</taxon>
        <taxon>Panagrolaimomorpha</taxon>
        <taxon>Strongyloidoidea</taxon>
        <taxon>Steinernematidae</taxon>
        <taxon>Steinernema</taxon>
    </lineage>
</organism>
<feature type="compositionally biased region" description="Polar residues" evidence="1">
    <location>
        <begin position="83"/>
        <end position="92"/>
    </location>
</feature>
<gene>
    <name evidence="2" type="ORF">L596_003985</name>
</gene>
<dbReference type="Proteomes" id="UP000298663">
    <property type="component" value="Unassembled WGS sequence"/>
</dbReference>
<evidence type="ECO:0000313" key="3">
    <source>
        <dbReference type="Proteomes" id="UP000298663"/>
    </source>
</evidence>
<dbReference type="AlphaFoldDB" id="A0A4U8UUA5"/>
<keyword evidence="3" id="KW-1185">Reference proteome</keyword>
<proteinExistence type="predicted"/>
<feature type="compositionally biased region" description="Polar residues" evidence="1">
    <location>
        <begin position="1"/>
        <end position="10"/>
    </location>
</feature>
<reference evidence="2 3" key="2">
    <citation type="journal article" date="2019" name="G3 (Bethesda)">
        <title>Hybrid Assembly of the Genome of the Entomopathogenic Nematode Steinernema carpocapsae Identifies the X-Chromosome.</title>
        <authorList>
            <person name="Serra L."/>
            <person name="Macchietto M."/>
            <person name="Macias-Munoz A."/>
            <person name="McGill C.J."/>
            <person name="Rodriguez I.M."/>
            <person name="Rodriguez B."/>
            <person name="Murad R."/>
            <person name="Mortazavi A."/>
        </authorList>
    </citation>
    <scope>NUCLEOTIDE SEQUENCE [LARGE SCALE GENOMIC DNA]</scope>
    <source>
        <strain evidence="2 3">ALL</strain>
    </source>
</reference>
<name>A0A4U8UUA5_STECR</name>
<evidence type="ECO:0000313" key="2">
    <source>
        <dbReference type="EMBL" id="TMS36932.1"/>
    </source>
</evidence>
<feature type="region of interest" description="Disordered" evidence="1">
    <location>
        <begin position="1"/>
        <end position="128"/>
    </location>
</feature>
<evidence type="ECO:0000256" key="1">
    <source>
        <dbReference type="SAM" id="MobiDB-lite"/>
    </source>
</evidence>
<dbReference type="EMBL" id="AZBU02000001">
    <property type="protein sequence ID" value="TMS36932.1"/>
    <property type="molecule type" value="Genomic_DNA"/>
</dbReference>
<reference evidence="2 3" key="1">
    <citation type="journal article" date="2015" name="Genome Biol.">
        <title>Comparative genomics of Steinernema reveals deeply conserved gene regulatory networks.</title>
        <authorList>
            <person name="Dillman A.R."/>
            <person name="Macchietto M."/>
            <person name="Porter C.F."/>
            <person name="Rogers A."/>
            <person name="Williams B."/>
            <person name="Antoshechkin I."/>
            <person name="Lee M.M."/>
            <person name="Goodwin Z."/>
            <person name="Lu X."/>
            <person name="Lewis E.E."/>
            <person name="Goodrich-Blair H."/>
            <person name="Stock S.P."/>
            <person name="Adams B.J."/>
            <person name="Sternberg P.W."/>
            <person name="Mortazavi A."/>
        </authorList>
    </citation>
    <scope>NUCLEOTIDE SEQUENCE [LARGE SCALE GENOMIC DNA]</scope>
    <source>
        <strain evidence="2 3">ALL</strain>
    </source>
</reference>
<comment type="caution">
    <text evidence="2">The sequence shown here is derived from an EMBL/GenBank/DDBJ whole genome shotgun (WGS) entry which is preliminary data.</text>
</comment>
<sequence>MAPRVQQKNKPSGEEPHRSRPEKRSRRGFPSAYPAAASGEVALNAPNDETVKRNFPSQRAFSPTAPAKRRLSPETPAGYAPSLTPSLSTNSIFGHLPGRREGSGEDSLAPNPNKNIRVVSPQGFKRGPRGPLGGVIGGNAPNGWKPWSKTADTFSKNPASWTPDLLIEWKFTEGTKIEFIFKSHCFYFNYRL</sequence>
<protein>
    <submittedName>
        <fullName evidence="2">Uncharacterized protein</fullName>
    </submittedName>
</protein>